<dbReference type="Proteomes" id="UP000253383">
    <property type="component" value="Unassembled WGS sequence"/>
</dbReference>
<accession>A0A368JQ64</accession>
<protein>
    <recommendedName>
        <fullName evidence="3">Gliding motility-associated C-terminal domain-containing protein</fullName>
    </recommendedName>
</protein>
<name>A0A368JQ64_9BACT</name>
<sequence length="435" mass="47891">MVTDRMAAGQILFRKTILMMLLGMGFLTTGFAQSCNGVLGEAIINETFGSSVVTPLETGKTTYQFVADRCPGDGEYILANSTHCYGSTWHRVEEDHTPDDGNGVMAIVNASYEAGEFYSQPVPGLCQGITYEFSVWVLNLMNPIRANGCNPIEPVPLDPNITMKIERADGSSIQVINTGAIGRSMTPTWIRYSILFTMPADGNMVVVKLINNGPGGCGNDLALDDIQFRPCHPLLRITYSGNTGANLAVCANTTQLVTSSLGPGYDKPVYQWQESRDSVRWEAIPNATGSTYVIPVIYADKRYYRLVCTQFPNAINDQNTQCKTASNVLSITPIQASECQGPKIYVPDSFTPNQDGINDVLVIYHEDNVSFELQIFNRWGSVIFKTGTNGIRWDGMYQGKPCMAGVYPWKITYQAVEPNQKTSAYIKIGQVLLLR</sequence>
<dbReference type="PROSITE" id="PS51257">
    <property type="entry name" value="PROKAR_LIPOPROTEIN"/>
    <property type="match status" value="1"/>
</dbReference>
<keyword evidence="2" id="KW-1185">Reference proteome</keyword>
<dbReference type="NCBIfam" id="TIGR04131">
    <property type="entry name" value="Bac_Flav_CTERM"/>
    <property type="match status" value="1"/>
</dbReference>
<comment type="caution">
    <text evidence="1">The sequence shown here is derived from an EMBL/GenBank/DDBJ whole genome shotgun (WGS) entry which is preliminary data.</text>
</comment>
<evidence type="ECO:0000313" key="2">
    <source>
        <dbReference type="Proteomes" id="UP000253383"/>
    </source>
</evidence>
<organism evidence="1 2">
    <name type="scientific">Larkinella punicea</name>
    <dbReference type="NCBI Taxonomy" id="2315727"/>
    <lineage>
        <taxon>Bacteria</taxon>
        <taxon>Pseudomonadati</taxon>
        <taxon>Bacteroidota</taxon>
        <taxon>Cytophagia</taxon>
        <taxon>Cytophagales</taxon>
        <taxon>Spirosomataceae</taxon>
        <taxon>Larkinella</taxon>
    </lineage>
</organism>
<dbReference type="RefSeq" id="WP_114406004.1">
    <property type="nucleotide sequence ID" value="NZ_QOWE01000007.1"/>
</dbReference>
<dbReference type="EMBL" id="QOWE01000007">
    <property type="protein sequence ID" value="RCR69810.1"/>
    <property type="molecule type" value="Genomic_DNA"/>
</dbReference>
<reference evidence="1 2" key="1">
    <citation type="submission" date="2018-07" db="EMBL/GenBank/DDBJ databases">
        <title>Genome analysis of Larkinella rosea.</title>
        <authorList>
            <person name="Zhou Z."/>
            <person name="Wang G."/>
        </authorList>
    </citation>
    <scope>NUCLEOTIDE SEQUENCE [LARGE SCALE GENOMIC DNA]</scope>
    <source>
        <strain evidence="2">zzj9</strain>
    </source>
</reference>
<dbReference type="InterPro" id="IPR026341">
    <property type="entry name" value="T9SS_type_B"/>
</dbReference>
<evidence type="ECO:0008006" key="3">
    <source>
        <dbReference type="Google" id="ProtNLM"/>
    </source>
</evidence>
<dbReference type="OrthoDB" id="1097758at2"/>
<proteinExistence type="predicted"/>
<dbReference type="Gene3D" id="2.60.120.260">
    <property type="entry name" value="Galactose-binding domain-like"/>
    <property type="match status" value="1"/>
</dbReference>
<gene>
    <name evidence="1" type="ORF">DUE52_10755</name>
</gene>
<evidence type="ECO:0000313" key="1">
    <source>
        <dbReference type="EMBL" id="RCR69810.1"/>
    </source>
</evidence>
<dbReference type="AlphaFoldDB" id="A0A368JQ64"/>
<dbReference type="Pfam" id="PF13585">
    <property type="entry name" value="CHU_C"/>
    <property type="match status" value="1"/>
</dbReference>